<evidence type="ECO:0000259" key="6">
    <source>
        <dbReference type="Pfam" id="PF00149"/>
    </source>
</evidence>
<dbReference type="InterPro" id="IPR004843">
    <property type="entry name" value="Calcineurin-like_PHP"/>
</dbReference>
<evidence type="ECO:0000256" key="3">
    <source>
        <dbReference type="ARBA" id="ARBA00022723"/>
    </source>
</evidence>
<reference evidence="7 9" key="2">
    <citation type="submission" date="2018-08" db="EMBL/GenBank/DDBJ databases">
        <title>Complete genome of the Arcobacter ellisii type strain LMG 26155.</title>
        <authorList>
            <person name="Miller W.G."/>
            <person name="Yee E."/>
            <person name="Bono J.L."/>
        </authorList>
    </citation>
    <scope>NUCLEOTIDE SEQUENCE [LARGE SCALE GENOMIC DNA]</scope>
    <source>
        <strain evidence="7 9">LMG 26155</strain>
    </source>
</reference>
<keyword evidence="1" id="KW-1003">Cell membrane</keyword>
<dbReference type="GO" id="GO:0016020">
    <property type="term" value="C:membrane"/>
    <property type="evidence" value="ECO:0007669"/>
    <property type="project" value="GOC"/>
</dbReference>
<dbReference type="Proteomes" id="UP000262582">
    <property type="component" value="Chromosome"/>
</dbReference>
<evidence type="ECO:0000313" key="8">
    <source>
        <dbReference type="EMBL" id="RXI31185.1"/>
    </source>
</evidence>
<dbReference type="Proteomes" id="UP000290588">
    <property type="component" value="Unassembled WGS sequence"/>
</dbReference>
<evidence type="ECO:0000256" key="2">
    <source>
        <dbReference type="ARBA" id="ARBA00022519"/>
    </source>
</evidence>
<accession>A0A347U6K9</accession>
<evidence type="ECO:0000256" key="4">
    <source>
        <dbReference type="ARBA" id="ARBA00023136"/>
    </source>
</evidence>
<dbReference type="Pfam" id="PF00149">
    <property type="entry name" value="Metallophos"/>
    <property type="match status" value="1"/>
</dbReference>
<proteinExistence type="predicted"/>
<reference evidence="8 10" key="1">
    <citation type="submission" date="2017-09" db="EMBL/GenBank/DDBJ databases">
        <title>Genomics of the genus Arcobacter.</title>
        <authorList>
            <person name="Perez-Cataluna A."/>
            <person name="Figueras M.J."/>
            <person name="Salas-Masso N."/>
        </authorList>
    </citation>
    <scope>NUCLEOTIDE SEQUENCE [LARGE SCALE GENOMIC DNA]</scope>
    <source>
        <strain evidence="8 10">CECT 7837</strain>
    </source>
</reference>
<evidence type="ECO:0000313" key="10">
    <source>
        <dbReference type="Proteomes" id="UP000290588"/>
    </source>
</evidence>
<keyword evidence="4" id="KW-0472">Membrane</keyword>
<feature type="domain" description="Calcineurin-like phosphoesterase" evidence="6">
    <location>
        <begin position="11"/>
        <end position="196"/>
    </location>
</feature>
<dbReference type="RefSeq" id="WP_118916715.1">
    <property type="nucleotide sequence ID" value="NZ_CP032097.1"/>
</dbReference>
<name>A0A347U6K9_9BACT</name>
<evidence type="ECO:0000313" key="7">
    <source>
        <dbReference type="EMBL" id="AXX94487.1"/>
    </source>
</evidence>
<keyword evidence="3" id="KW-0479">Metal-binding</keyword>
<evidence type="ECO:0000256" key="5">
    <source>
        <dbReference type="ARBA" id="ARBA00023211"/>
    </source>
</evidence>
<dbReference type="GO" id="GO:0009245">
    <property type="term" value="P:lipid A biosynthetic process"/>
    <property type="evidence" value="ECO:0007669"/>
    <property type="project" value="TreeGrafter"/>
</dbReference>
<dbReference type="OrthoDB" id="270739at2"/>
<dbReference type="EC" id="3.6.1.54" evidence="7"/>
<keyword evidence="2" id="KW-0997">Cell inner membrane</keyword>
<dbReference type="InterPro" id="IPR029052">
    <property type="entry name" value="Metallo-depent_PP-like"/>
</dbReference>
<evidence type="ECO:0000313" key="9">
    <source>
        <dbReference type="Proteomes" id="UP000262582"/>
    </source>
</evidence>
<dbReference type="AlphaFoldDB" id="A0A347U6K9"/>
<keyword evidence="8" id="KW-0378">Hydrolase</keyword>
<dbReference type="InterPro" id="IPR043461">
    <property type="entry name" value="LpxH-like"/>
</dbReference>
<dbReference type="PANTHER" id="PTHR34990">
    <property type="entry name" value="UDP-2,3-DIACYLGLUCOSAMINE HYDROLASE-RELATED"/>
    <property type="match status" value="1"/>
</dbReference>
<dbReference type="KEGG" id="aell:AELL_0808"/>
<evidence type="ECO:0000256" key="1">
    <source>
        <dbReference type="ARBA" id="ARBA00022475"/>
    </source>
</evidence>
<sequence>MNLNIKEGAIFVADSHFNEKNREFLQFLKKIENQEIQTSQLFLMGDIIDFISSECKFFIKQNSEVITLLNKLSKNMQIVYLEGNHDYNLQELFSNIKIVKRENQPLIGKFEDKTISLAHGDNFINWKYDLFCKVVRNRFFLKFMNFIDINFYISKKINNALLGKNICHKMINFEEIVFKRLKNYHTNIVIEGHYHQGGNYTFDNKKYINIPSLCCQKKYTRVKNSNFEEVDLCILP</sequence>
<dbReference type="SUPFAM" id="SSF56300">
    <property type="entry name" value="Metallo-dependent phosphatases"/>
    <property type="match status" value="1"/>
</dbReference>
<dbReference type="EMBL" id="NXIG01000005">
    <property type="protein sequence ID" value="RXI31185.1"/>
    <property type="molecule type" value="Genomic_DNA"/>
</dbReference>
<organism evidence="8 10">
    <name type="scientific">Arcobacter ellisii</name>
    <dbReference type="NCBI Taxonomy" id="913109"/>
    <lineage>
        <taxon>Bacteria</taxon>
        <taxon>Pseudomonadati</taxon>
        <taxon>Campylobacterota</taxon>
        <taxon>Epsilonproteobacteria</taxon>
        <taxon>Campylobacterales</taxon>
        <taxon>Arcobacteraceae</taxon>
        <taxon>Arcobacter</taxon>
    </lineage>
</organism>
<dbReference type="GO" id="GO:0008758">
    <property type="term" value="F:UDP-2,3-diacylglucosamine hydrolase activity"/>
    <property type="evidence" value="ECO:0007669"/>
    <property type="project" value="TreeGrafter"/>
</dbReference>
<gene>
    <name evidence="7" type="primary">lpxH</name>
    <name evidence="7" type="ORF">AELL_0808</name>
    <name evidence="8" type="ORF">CP962_06910</name>
</gene>
<dbReference type="EMBL" id="CP032097">
    <property type="protein sequence ID" value="AXX94487.1"/>
    <property type="molecule type" value="Genomic_DNA"/>
</dbReference>
<dbReference type="Gene3D" id="3.60.21.10">
    <property type="match status" value="1"/>
</dbReference>
<keyword evidence="9" id="KW-1185">Reference proteome</keyword>
<dbReference type="GO" id="GO:0046872">
    <property type="term" value="F:metal ion binding"/>
    <property type="evidence" value="ECO:0007669"/>
    <property type="project" value="UniProtKB-KW"/>
</dbReference>
<protein>
    <submittedName>
        <fullName evidence="8">UDP-2,3-diacylglucosamine hydrolase</fullName>
        <ecNumber evidence="7">3.6.1.54</ecNumber>
    </submittedName>
</protein>
<keyword evidence="5" id="KW-0464">Manganese</keyword>